<dbReference type="EMBL" id="JAJJMB010010911">
    <property type="protein sequence ID" value="KAI3905819.1"/>
    <property type="molecule type" value="Genomic_DNA"/>
</dbReference>
<dbReference type="GO" id="GO:0010183">
    <property type="term" value="P:pollen tube guidance"/>
    <property type="evidence" value="ECO:0007669"/>
    <property type="project" value="TreeGrafter"/>
</dbReference>
<dbReference type="PANTHER" id="PTHR37253:SF1">
    <property type="entry name" value="PROTEIN GAMETE EXPRESSED 3"/>
    <property type="match status" value="1"/>
</dbReference>
<dbReference type="Proteomes" id="UP001202328">
    <property type="component" value="Unassembled WGS sequence"/>
</dbReference>
<dbReference type="InterPro" id="IPR045301">
    <property type="entry name" value="GEX3-like"/>
</dbReference>
<dbReference type="GO" id="GO:0009793">
    <property type="term" value="P:embryo development ending in seed dormancy"/>
    <property type="evidence" value="ECO:0007669"/>
    <property type="project" value="TreeGrafter"/>
</dbReference>
<accession>A0AAD4XET2</accession>
<protein>
    <submittedName>
        <fullName evidence="1">Uncharacterized protein</fullName>
    </submittedName>
</protein>
<dbReference type="AlphaFoldDB" id="A0AAD4XET2"/>
<proteinExistence type="predicted"/>
<dbReference type="GO" id="GO:0005886">
    <property type="term" value="C:plasma membrane"/>
    <property type="evidence" value="ECO:0007669"/>
    <property type="project" value="TreeGrafter"/>
</dbReference>
<reference evidence="1" key="1">
    <citation type="submission" date="2022-04" db="EMBL/GenBank/DDBJ databases">
        <title>A functionally conserved STORR gene fusion in Papaver species that diverged 16.8 million years ago.</title>
        <authorList>
            <person name="Catania T."/>
        </authorList>
    </citation>
    <scope>NUCLEOTIDE SEQUENCE</scope>
    <source>
        <strain evidence="1">S-188037</strain>
    </source>
</reference>
<evidence type="ECO:0000313" key="1">
    <source>
        <dbReference type="EMBL" id="KAI3905819.1"/>
    </source>
</evidence>
<evidence type="ECO:0000313" key="2">
    <source>
        <dbReference type="Proteomes" id="UP001202328"/>
    </source>
</evidence>
<dbReference type="PANTHER" id="PTHR37253">
    <property type="entry name" value="PROTEIN GAMETE EXPRESSED 3"/>
    <property type="match status" value="1"/>
</dbReference>
<gene>
    <name evidence="1" type="ORF">MKW98_006453</name>
</gene>
<comment type="caution">
    <text evidence="1">The sequence shown here is derived from an EMBL/GenBank/DDBJ whole genome shotgun (WGS) entry which is preliminary data.</text>
</comment>
<organism evidence="1 2">
    <name type="scientific">Papaver atlanticum</name>
    <dbReference type="NCBI Taxonomy" id="357466"/>
    <lineage>
        <taxon>Eukaryota</taxon>
        <taxon>Viridiplantae</taxon>
        <taxon>Streptophyta</taxon>
        <taxon>Embryophyta</taxon>
        <taxon>Tracheophyta</taxon>
        <taxon>Spermatophyta</taxon>
        <taxon>Magnoliopsida</taxon>
        <taxon>Ranunculales</taxon>
        <taxon>Papaveraceae</taxon>
        <taxon>Papaveroideae</taxon>
        <taxon>Papaver</taxon>
    </lineage>
</organism>
<keyword evidence="2" id="KW-1185">Reference proteome</keyword>
<sequence length="102" mass="11630">MSSKFERGIRKHDAKVDDNISEMPKLYNGMVHYVAGMAVNVISSLMFTTVENRGLFAYTMRGQRLWSAGHVLYRSGYRVGCKRNVTDCHFTSTPVVDQCEDF</sequence>
<name>A0AAD4XET2_9MAGN</name>